<accession>A0A2C5Y9N4</accession>
<evidence type="ECO:0000313" key="3">
    <source>
        <dbReference type="EMBL" id="PHH64426.1"/>
    </source>
</evidence>
<keyword evidence="1" id="KW-0378">Hydrolase</keyword>
<feature type="chain" id="PRO_5013435366" description="Triacylglycerol lipase" evidence="2">
    <location>
        <begin position="24"/>
        <end position="458"/>
    </location>
</feature>
<proteinExistence type="inferred from homology"/>
<keyword evidence="4" id="KW-1185">Reference proteome</keyword>
<dbReference type="GO" id="GO:0016042">
    <property type="term" value="P:lipid catabolic process"/>
    <property type="evidence" value="ECO:0007669"/>
    <property type="project" value="UniProtKB-UniRule"/>
</dbReference>
<dbReference type="Pfam" id="PF03583">
    <property type="entry name" value="LIP"/>
    <property type="match status" value="1"/>
</dbReference>
<evidence type="ECO:0000313" key="4">
    <source>
        <dbReference type="Proteomes" id="UP000226192"/>
    </source>
</evidence>
<evidence type="ECO:0000256" key="1">
    <source>
        <dbReference type="ARBA" id="ARBA00022801"/>
    </source>
</evidence>
<dbReference type="Proteomes" id="UP000226192">
    <property type="component" value="Unassembled WGS sequence"/>
</dbReference>
<evidence type="ECO:0008006" key="5">
    <source>
        <dbReference type="Google" id="ProtNLM"/>
    </source>
</evidence>
<reference evidence="3 4" key="1">
    <citation type="submission" date="2017-06" db="EMBL/GenBank/DDBJ databases">
        <title>Ant-infecting Ophiocordyceps genomes reveal a high diversity of potential behavioral manipulation genes and a possible major role for enterotoxins.</title>
        <authorList>
            <person name="De Bekker C."/>
            <person name="Evans H.C."/>
            <person name="Brachmann A."/>
            <person name="Hughes D.P."/>
        </authorList>
    </citation>
    <scope>NUCLEOTIDE SEQUENCE [LARGE SCALE GENOMIC DNA]</scope>
    <source>
        <strain evidence="3 4">Map64</strain>
    </source>
</reference>
<dbReference type="PANTHER" id="PTHR34853:SF5">
    <property type="entry name" value="LIP-DOMAIN-CONTAINING PROTEIN-RELATED"/>
    <property type="match status" value="1"/>
</dbReference>
<dbReference type="AlphaFoldDB" id="A0A2C5Y9N4"/>
<dbReference type="Gene3D" id="1.10.260.130">
    <property type="match status" value="1"/>
</dbReference>
<dbReference type="SUPFAM" id="SSF53474">
    <property type="entry name" value="alpha/beta-Hydrolases"/>
    <property type="match status" value="1"/>
</dbReference>
<comment type="caution">
    <text evidence="3">The sequence shown here is derived from an EMBL/GenBank/DDBJ whole genome shotgun (WGS) entry which is preliminary data.</text>
</comment>
<protein>
    <recommendedName>
        <fullName evidence="5">Triacylglycerol lipase</fullName>
    </recommendedName>
</protein>
<organism evidence="3 4">
    <name type="scientific">Ophiocordyceps australis</name>
    <dbReference type="NCBI Taxonomy" id="1399860"/>
    <lineage>
        <taxon>Eukaryota</taxon>
        <taxon>Fungi</taxon>
        <taxon>Dikarya</taxon>
        <taxon>Ascomycota</taxon>
        <taxon>Pezizomycotina</taxon>
        <taxon>Sordariomycetes</taxon>
        <taxon>Hypocreomycetidae</taxon>
        <taxon>Hypocreales</taxon>
        <taxon>Ophiocordycipitaceae</taxon>
        <taxon>Ophiocordyceps</taxon>
    </lineage>
</organism>
<dbReference type="EMBL" id="NJET01000031">
    <property type="protein sequence ID" value="PHH64426.1"/>
    <property type="molecule type" value="Genomic_DNA"/>
</dbReference>
<dbReference type="PIRSF" id="PIRSF029171">
    <property type="entry name" value="Esterase_LipA"/>
    <property type="match status" value="1"/>
</dbReference>
<dbReference type="OrthoDB" id="2373480at2759"/>
<dbReference type="InterPro" id="IPR029058">
    <property type="entry name" value="AB_hydrolase_fold"/>
</dbReference>
<dbReference type="PANTHER" id="PTHR34853">
    <property type="match status" value="1"/>
</dbReference>
<evidence type="ECO:0000256" key="2">
    <source>
        <dbReference type="PIRNR" id="PIRNR029171"/>
    </source>
</evidence>
<name>A0A2C5Y9N4_9HYPO</name>
<dbReference type="InterPro" id="IPR005152">
    <property type="entry name" value="Lipase_secreted"/>
</dbReference>
<comment type="similarity">
    <text evidence="2">Belongs to the AB hydrolase superfamily. Lipase family.</text>
</comment>
<gene>
    <name evidence="3" type="ORF">CDD81_4647</name>
</gene>
<keyword evidence="2" id="KW-0732">Signal</keyword>
<sequence>MSLVSPVGMLPLLLLLLLPLVLAAPSSPAAFDHIAAGIPPSQDPFYNVPDGLENIRPGTILKHRPPPRPMAAFGFAPINLKGEHQILYRTTDNFGAATATVLTVLVPHHADFTKLLSYQVAEDAALVDCAPSYAFQFDHARGPGLGTIVTEAELLLIEGALERGWVVIVPDFLGPRAAFLANQQAGHATLDGIRAAMASGSFTGINARPTISMWGYSGGSLATLWAAELQPLYAPELQIAGAAAGGIVPNITTVVHHANKKTDAGLIPAGILGLGNAYPDLNKYIEQHLRPEFRQEFLKARKQCLAGNIAQFAGRDIVAMFDDPNILWGPVSVNVSSQNDLGRASPRIPLFIFKSVNDEISPVAETDALVRDYCASGSSIEYQRDTASSHASLPVLSAAKVLSWLIDTMDGANRNRGCTTRTVFSSLLDPATLRVLPKFLLDAFLDLLGKPVGPPFVE</sequence>
<dbReference type="Gene3D" id="3.40.50.1820">
    <property type="entry name" value="alpha/beta hydrolase"/>
    <property type="match status" value="1"/>
</dbReference>
<feature type="signal peptide" evidence="2">
    <location>
        <begin position="1"/>
        <end position="23"/>
    </location>
</feature>
<dbReference type="GO" id="GO:0004806">
    <property type="term" value="F:triacylglycerol lipase activity"/>
    <property type="evidence" value="ECO:0007669"/>
    <property type="project" value="UniProtKB-UniRule"/>
</dbReference>